<dbReference type="PANTHER" id="PTHR32332:SF20">
    <property type="entry name" value="2-NITROPROPANE DIOXYGENASE-LIKE PROTEIN"/>
    <property type="match status" value="1"/>
</dbReference>
<dbReference type="CDD" id="cd04730">
    <property type="entry name" value="NPD_like"/>
    <property type="match status" value="1"/>
</dbReference>
<dbReference type="Pfam" id="PF03060">
    <property type="entry name" value="NMO"/>
    <property type="match status" value="1"/>
</dbReference>
<keyword evidence="4" id="KW-0503">Monooxygenase</keyword>
<keyword evidence="5" id="KW-1185">Reference proteome</keyword>
<dbReference type="AlphaFoldDB" id="A0A949TQH2"/>
<dbReference type="RefSeq" id="WP_218323755.1">
    <property type="nucleotide sequence ID" value="NZ_JAEEGC010000198.1"/>
</dbReference>
<evidence type="ECO:0000256" key="2">
    <source>
        <dbReference type="ARBA" id="ARBA00022643"/>
    </source>
</evidence>
<evidence type="ECO:0000256" key="1">
    <source>
        <dbReference type="ARBA" id="ARBA00022630"/>
    </source>
</evidence>
<dbReference type="Proteomes" id="UP000694308">
    <property type="component" value="Unassembled WGS sequence"/>
</dbReference>
<gene>
    <name evidence="4" type="ORF">I6U48_27765</name>
</gene>
<dbReference type="EMBL" id="JAEEGC010000198">
    <property type="protein sequence ID" value="MBV7276675.1"/>
    <property type="molecule type" value="Genomic_DNA"/>
</dbReference>
<keyword evidence="1" id="KW-0285">Flavoprotein</keyword>
<keyword evidence="2" id="KW-0288">FMN</keyword>
<sequence length="322" mass="34330">MKNIICEKIGIQYPIIQGPMAWASDSELAAAVSNAGGLGIMGIGFSPVEIFRAEIKRIKTLTDRPFGCNLITAVPYAKELLNIILEEKVPVVELETMPAFYHSLSDFSNKLKEAGIIIIGKASSVEDAVVYEKVGADFVSVKGADGGGHIYGFTGTFSLIPQVVDAVNIPVINSSGIADGRGIAASFMLGVVGVEIGSRFLLADECPVHENYKNAIIEAKEGDTVLTGTTVNDAVRGLANSLTEKVLNVEKQYYGEELAKQIQELCSGSLHKAAVDGDVDTEGSVVVGQIVGILNKKQSTKEIMEELIGEYKSILSNASQYI</sequence>
<evidence type="ECO:0000256" key="3">
    <source>
        <dbReference type="ARBA" id="ARBA00023002"/>
    </source>
</evidence>
<reference evidence="4" key="1">
    <citation type="submission" date="2020-12" db="EMBL/GenBank/DDBJ databases">
        <title>Clostridium thailandense sp. nov., a novel acetogenic bacterium isolated from peat land soil in Thailand.</title>
        <authorList>
            <person name="Chaikitkaew S."/>
            <person name="Birkeland N.K."/>
        </authorList>
    </citation>
    <scope>NUCLEOTIDE SEQUENCE</scope>
    <source>
        <strain evidence="4">PL3</strain>
    </source>
</reference>
<organism evidence="4 5">
    <name type="scientific">Clostridium thailandense</name>
    <dbReference type="NCBI Taxonomy" id="2794346"/>
    <lineage>
        <taxon>Bacteria</taxon>
        <taxon>Bacillati</taxon>
        <taxon>Bacillota</taxon>
        <taxon>Clostridia</taxon>
        <taxon>Eubacteriales</taxon>
        <taxon>Clostridiaceae</taxon>
        <taxon>Clostridium</taxon>
    </lineage>
</organism>
<evidence type="ECO:0000313" key="5">
    <source>
        <dbReference type="Proteomes" id="UP000694308"/>
    </source>
</evidence>
<dbReference type="InterPro" id="IPR004136">
    <property type="entry name" value="NMO"/>
</dbReference>
<comment type="caution">
    <text evidence="4">The sequence shown here is derived from an EMBL/GenBank/DDBJ whole genome shotgun (WGS) entry which is preliminary data.</text>
</comment>
<dbReference type="GO" id="GO:0018580">
    <property type="term" value="F:nitronate monooxygenase activity"/>
    <property type="evidence" value="ECO:0007669"/>
    <property type="project" value="InterPro"/>
</dbReference>
<name>A0A949TQH2_9CLOT</name>
<accession>A0A949TQH2</accession>
<proteinExistence type="predicted"/>
<protein>
    <submittedName>
        <fullName evidence="4">Nitronate monooxygenase</fullName>
    </submittedName>
</protein>
<evidence type="ECO:0000313" key="4">
    <source>
        <dbReference type="EMBL" id="MBV7276675.1"/>
    </source>
</evidence>
<dbReference type="PANTHER" id="PTHR32332">
    <property type="entry name" value="2-NITROPROPANE DIOXYGENASE"/>
    <property type="match status" value="1"/>
</dbReference>
<keyword evidence="3" id="KW-0560">Oxidoreductase</keyword>